<reference evidence="12 14" key="2">
    <citation type="journal article" date="2013" name="Nature">
        <title>Insights into bilaterian evolution from three spiralian genomes.</title>
        <authorList>
            <person name="Simakov O."/>
            <person name="Marletaz F."/>
            <person name="Cho S.J."/>
            <person name="Edsinger-Gonzales E."/>
            <person name="Havlak P."/>
            <person name="Hellsten U."/>
            <person name="Kuo D.H."/>
            <person name="Larsson T."/>
            <person name="Lv J."/>
            <person name="Arendt D."/>
            <person name="Savage R."/>
            <person name="Osoegawa K."/>
            <person name="de Jong P."/>
            <person name="Grimwood J."/>
            <person name="Chapman J.A."/>
            <person name="Shapiro H."/>
            <person name="Aerts A."/>
            <person name="Otillar R.P."/>
            <person name="Terry A.Y."/>
            <person name="Boore J.L."/>
            <person name="Grigoriev I.V."/>
            <person name="Lindberg D.R."/>
            <person name="Seaver E.C."/>
            <person name="Weisblat D.A."/>
            <person name="Putnam N.H."/>
            <person name="Rokhsar D.S."/>
        </authorList>
    </citation>
    <scope>NUCLEOTIDE SEQUENCE</scope>
</reference>
<dbReference type="CTD" id="20213459"/>
<accession>T1FXB1</accession>
<dbReference type="Gene3D" id="3.40.630.10">
    <property type="entry name" value="Zn peptidases"/>
    <property type="match status" value="1"/>
</dbReference>
<keyword evidence="8" id="KW-0862">Zinc</keyword>
<evidence type="ECO:0000256" key="6">
    <source>
        <dbReference type="ARBA" id="ARBA00022729"/>
    </source>
</evidence>
<comment type="caution">
    <text evidence="10">Lacks conserved residue(s) required for the propagation of feature annotation.</text>
</comment>
<evidence type="ECO:0000256" key="1">
    <source>
        <dbReference type="ARBA" id="ARBA00001947"/>
    </source>
</evidence>
<keyword evidence="3" id="KW-0121">Carboxypeptidase</keyword>
<reference evidence="14" key="1">
    <citation type="submission" date="2012-12" db="EMBL/GenBank/DDBJ databases">
        <authorList>
            <person name="Hellsten U."/>
            <person name="Grimwood J."/>
            <person name="Chapman J.A."/>
            <person name="Shapiro H."/>
            <person name="Aerts A."/>
            <person name="Otillar R.P."/>
            <person name="Terry A.Y."/>
            <person name="Boore J.L."/>
            <person name="Simakov O."/>
            <person name="Marletaz F."/>
            <person name="Cho S.-J."/>
            <person name="Edsinger-Gonzales E."/>
            <person name="Havlak P."/>
            <person name="Kuo D.-H."/>
            <person name="Larsson T."/>
            <person name="Lv J."/>
            <person name="Arendt D."/>
            <person name="Savage R."/>
            <person name="Osoegawa K."/>
            <person name="de Jong P."/>
            <person name="Lindberg D.R."/>
            <person name="Seaver E.C."/>
            <person name="Weisblat D.A."/>
            <person name="Putnam N.H."/>
            <person name="Grigoriev I.V."/>
            <person name="Rokhsar D.S."/>
        </authorList>
    </citation>
    <scope>NUCLEOTIDE SEQUENCE</scope>
</reference>
<name>T1FXB1_HELRO</name>
<dbReference type="AlphaFoldDB" id="T1FXB1"/>
<dbReference type="eggNOG" id="KOG2650">
    <property type="taxonomic scope" value="Eukaryota"/>
</dbReference>
<evidence type="ECO:0000256" key="7">
    <source>
        <dbReference type="ARBA" id="ARBA00022801"/>
    </source>
</evidence>
<feature type="domain" description="Peptidase M14" evidence="11">
    <location>
        <begin position="1"/>
        <end position="244"/>
    </location>
</feature>
<comment type="cofactor">
    <cofactor evidence="1">
        <name>Zn(2+)</name>
        <dbReference type="ChEBI" id="CHEBI:29105"/>
    </cofactor>
</comment>
<evidence type="ECO:0000256" key="9">
    <source>
        <dbReference type="ARBA" id="ARBA00023049"/>
    </source>
</evidence>
<dbReference type="OrthoDB" id="3626597at2759"/>
<dbReference type="PANTHER" id="PTHR11705">
    <property type="entry name" value="PROTEASE FAMILY M14 CARBOXYPEPTIDASE A,B"/>
    <property type="match status" value="1"/>
</dbReference>
<evidence type="ECO:0000256" key="3">
    <source>
        <dbReference type="ARBA" id="ARBA00022645"/>
    </source>
</evidence>
<evidence type="ECO:0000313" key="13">
    <source>
        <dbReference type="EnsemblMetazoa" id="HelroP63114"/>
    </source>
</evidence>
<dbReference type="GO" id="GO:0004181">
    <property type="term" value="F:metallocarboxypeptidase activity"/>
    <property type="evidence" value="ECO:0007669"/>
    <property type="project" value="InterPro"/>
</dbReference>
<reference evidence="13" key="3">
    <citation type="submission" date="2015-06" db="UniProtKB">
        <authorList>
            <consortium name="EnsemblMetazoa"/>
        </authorList>
    </citation>
    <scope>IDENTIFICATION</scope>
</reference>
<organism evidence="13 14">
    <name type="scientific">Helobdella robusta</name>
    <name type="common">Californian leech</name>
    <dbReference type="NCBI Taxonomy" id="6412"/>
    <lineage>
        <taxon>Eukaryota</taxon>
        <taxon>Metazoa</taxon>
        <taxon>Spiralia</taxon>
        <taxon>Lophotrochozoa</taxon>
        <taxon>Annelida</taxon>
        <taxon>Clitellata</taxon>
        <taxon>Hirudinea</taxon>
        <taxon>Rhynchobdellida</taxon>
        <taxon>Glossiphoniidae</taxon>
        <taxon>Helobdella</taxon>
    </lineage>
</organism>
<evidence type="ECO:0000256" key="2">
    <source>
        <dbReference type="ARBA" id="ARBA00005988"/>
    </source>
</evidence>
<dbReference type="HOGENOM" id="CLU_019326_4_2_1"/>
<evidence type="ECO:0000313" key="14">
    <source>
        <dbReference type="Proteomes" id="UP000015101"/>
    </source>
</evidence>
<dbReference type="EMBL" id="AMQM01000166">
    <property type="status" value="NOT_ANNOTATED_CDS"/>
    <property type="molecule type" value="Genomic_DNA"/>
</dbReference>
<protein>
    <recommendedName>
        <fullName evidence="11">Peptidase M14 domain-containing protein</fullName>
    </recommendedName>
</protein>
<dbReference type="Pfam" id="PF00246">
    <property type="entry name" value="Peptidase_M14"/>
    <property type="match status" value="1"/>
</dbReference>
<dbReference type="SUPFAM" id="SSF53187">
    <property type="entry name" value="Zn-dependent exopeptidases"/>
    <property type="match status" value="1"/>
</dbReference>
<evidence type="ECO:0000256" key="10">
    <source>
        <dbReference type="PROSITE-ProRule" id="PRU01379"/>
    </source>
</evidence>
<keyword evidence="6" id="KW-0732">Signal</keyword>
<dbReference type="KEGG" id="hro:HELRODRAFT_63114"/>
<sequence length="246" mass="27744">PLIWIDGNMGAREWITSASILYLIDYIVFSSDSPAKTLRSKYRFIIVPNLNPDGYSHSMSKDRLWVKNMRELSKLCVGINLNYNFDADYIHSNSNKICSEKYAGTEHFSENETKAVRKVFTSSPVFMSFSVHAYGQMWLIPYACCNNTAPNYNEMARVANIAVNAIKKETNSEFQVGKACDLLHEFRKGSSMDWSKMKHNVSYSYGILLRPKTIGDGGYILPPSQIVLSGRELVAGIINATNNARL</sequence>
<dbReference type="PANTHER" id="PTHR11705:SF91">
    <property type="entry name" value="FI01817P-RELATED"/>
    <property type="match status" value="1"/>
</dbReference>
<keyword evidence="5" id="KW-0479">Metal-binding</keyword>
<keyword evidence="7" id="KW-0378">Hydrolase</keyword>
<gene>
    <name evidence="13" type="primary">20213459</name>
    <name evidence="12" type="ORF">HELRODRAFT_63114</name>
</gene>
<dbReference type="PROSITE" id="PS52035">
    <property type="entry name" value="PEPTIDASE_M14"/>
    <property type="match status" value="1"/>
</dbReference>
<dbReference type="Proteomes" id="UP000015101">
    <property type="component" value="Unassembled WGS sequence"/>
</dbReference>
<proteinExistence type="inferred from homology"/>
<evidence type="ECO:0000256" key="4">
    <source>
        <dbReference type="ARBA" id="ARBA00022670"/>
    </source>
</evidence>
<dbReference type="GO" id="GO:0006508">
    <property type="term" value="P:proteolysis"/>
    <property type="evidence" value="ECO:0007669"/>
    <property type="project" value="UniProtKB-KW"/>
</dbReference>
<dbReference type="OMA" id="WITHSSI"/>
<evidence type="ECO:0000313" key="12">
    <source>
        <dbReference type="EMBL" id="ESO12424.1"/>
    </source>
</evidence>
<evidence type="ECO:0000259" key="11">
    <source>
        <dbReference type="PROSITE" id="PS52035"/>
    </source>
</evidence>
<dbReference type="GeneID" id="20213459"/>
<dbReference type="RefSeq" id="XP_009009144.1">
    <property type="nucleotide sequence ID" value="XM_009010896.1"/>
</dbReference>
<dbReference type="GO" id="GO:0008270">
    <property type="term" value="F:zinc ion binding"/>
    <property type="evidence" value="ECO:0007669"/>
    <property type="project" value="InterPro"/>
</dbReference>
<dbReference type="InParanoid" id="T1FXB1"/>
<dbReference type="SMART" id="SM00631">
    <property type="entry name" value="Zn_pept"/>
    <property type="match status" value="1"/>
</dbReference>
<dbReference type="EMBL" id="KB095811">
    <property type="protein sequence ID" value="ESO12424.1"/>
    <property type="molecule type" value="Genomic_DNA"/>
</dbReference>
<evidence type="ECO:0000256" key="5">
    <source>
        <dbReference type="ARBA" id="ARBA00022723"/>
    </source>
</evidence>
<dbReference type="GO" id="GO:0005615">
    <property type="term" value="C:extracellular space"/>
    <property type="evidence" value="ECO:0000318"/>
    <property type="project" value="GO_Central"/>
</dbReference>
<keyword evidence="9" id="KW-0482">Metalloprotease</keyword>
<dbReference type="FunFam" id="3.40.630.10:FF:000084">
    <property type="entry name" value="Carboxypeptidase B2"/>
    <property type="match status" value="1"/>
</dbReference>
<dbReference type="EnsemblMetazoa" id="HelroT63114">
    <property type="protein sequence ID" value="HelroP63114"/>
    <property type="gene ID" value="HelroG63114"/>
</dbReference>
<dbReference type="InterPro" id="IPR000834">
    <property type="entry name" value="Peptidase_M14"/>
</dbReference>
<keyword evidence="4" id="KW-0645">Protease</keyword>
<comment type="similarity">
    <text evidence="2 10">Belongs to the peptidase M14 family.</text>
</comment>
<evidence type="ECO:0000256" key="8">
    <source>
        <dbReference type="ARBA" id="ARBA00022833"/>
    </source>
</evidence>
<keyword evidence="14" id="KW-1185">Reference proteome</keyword>